<dbReference type="Proteomes" id="UP000605201">
    <property type="component" value="Unassembled WGS sequence"/>
</dbReference>
<name>A0A8J6NW38_9BACT</name>
<dbReference type="AlphaFoldDB" id="A0A8J6NW38"/>
<dbReference type="EC" id="2.7.13.3" evidence="2"/>
<dbReference type="EMBL" id="JACNIG010000092">
    <property type="protein sequence ID" value="MBC8430885.1"/>
    <property type="molecule type" value="Genomic_DNA"/>
</dbReference>
<reference evidence="3 4" key="1">
    <citation type="submission" date="2020-08" db="EMBL/GenBank/DDBJ databases">
        <title>Bridging the membrane lipid divide: bacteria of the FCB group superphylum have the potential to synthesize archaeal ether lipids.</title>
        <authorList>
            <person name="Villanueva L."/>
            <person name="Von Meijenfeldt F.A.B."/>
            <person name="Westbye A.B."/>
            <person name="Yadav S."/>
            <person name="Hopmans E.C."/>
            <person name="Dutilh B.E."/>
            <person name="Sinninghe Damste J.S."/>
        </authorList>
    </citation>
    <scope>NUCLEOTIDE SEQUENCE [LARGE SCALE GENOMIC DNA]</scope>
    <source>
        <strain evidence="3">NIOZ-UU17</strain>
    </source>
</reference>
<comment type="catalytic activity">
    <reaction evidence="1">
        <text>ATP + protein L-histidine = ADP + protein N-phospho-L-histidine.</text>
        <dbReference type="EC" id="2.7.13.3"/>
    </reaction>
</comment>
<dbReference type="GO" id="GO:0000155">
    <property type="term" value="F:phosphorelay sensor kinase activity"/>
    <property type="evidence" value="ECO:0007669"/>
    <property type="project" value="InterPro"/>
</dbReference>
<dbReference type="InterPro" id="IPR036097">
    <property type="entry name" value="HisK_dim/P_sf"/>
</dbReference>
<comment type="caution">
    <text evidence="3">The sequence shown here is derived from an EMBL/GenBank/DDBJ whole genome shotgun (WGS) entry which is preliminary data.</text>
</comment>
<protein>
    <recommendedName>
        <fullName evidence="2">histidine kinase</fullName>
        <ecNumber evidence="2">2.7.13.3</ecNumber>
    </recommendedName>
</protein>
<evidence type="ECO:0000313" key="3">
    <source>
        <dbReference type="EMBL" id="MBC8430885.1"/>
    </source>
</evidence>
<dbReference type="CDD" id="cd00082">
    <property type="entry name" value="HisKA"/>
    <property type="match status" value="1"/>
</dbReference>
<dbReference type="Gene3D" id="1.10.287.130">
    <property type="match status" value="1"/>
</dbReference>
<dbReference type="InterPro" id="IPR003661">
    <property type="entry name" value="HisK_dim/P_dom"/>
</dbReference>
<evidence type="ECO:0000313" key="4">
    <source>
        <dbReference type="Proteomes" id="UP000605201"/>
    </source>
</evidence>
<dbReference type="SUPFAM" id="SSF47384">
    <property type="entry name" value="Homodimeric domain of signal transducing histidine kinase"/>
    <property type="match status" value="1"/>
</dbReference>
<evidence type="ECO:0000256" key="1">
    <source>
        <dbReference type="ARBA" id="ARBA00000085"/>
    </source>
</evidence>
<proteinExistence type="predicted"/>
<evidence type="ECO:0000256" key="2">
    <source>
        <dbReference type="ARBA" id="ARBA00012438"/>
    </source>
</evidence>
<sequence>MSKWEDREIAFFGKITAGITHELKNVLAIIKESSGLMEDIMSISPEAVISYQEKFQNSLAKIKNQIKRGVELTDRLNKFAHSTDETIAQIDLHETVEQLIAISQRFARLKNVVLKIAPSNQSVQPTTLVTRPVQLQMALFAAIECCLNTMPDGGVINIGFDKSKAKNTVHVLCEGDLPEKSEFVNNLSAFEKWPVLQKIAAFLEGSVELDESAHGIVLFLPEQLRS</sequence>
<organism evidence="3 4">
    <name type="scientific">Candidatus Desulfatibia vada</name>
    <dbReference type="NCBI Taxonomy" id="2841696"/>
    <lineage>
        <taxon>Bacteria</taxon>
        <taxon>Pseudomonadati</taxon>
        <taxon>Thermodesulfobacteriota</taxon>
        <taxon>Desulfobacteria</taxon>
        <taxon>Desulfobacterales</taxon>
        <taxon>Desulfobacterales incertae sedis</taxon>
        <taxon>Candidatus Desulfatibia</taxon>
    </lineage>
</organism>
<gene>
    <name evidence="3" type="ORF">H8D96_03095</name>
</gene>
<accession>A0A8J6NW38</accession>